<protein>
    <submittedName>
        <fullName evidence="1">Uncharacterized protein</fullName>
    </submittedName>
</protein>
<reference evidence="1" key="2">
    <citation type="submission" date="2021-04" db="EMBL/GenBank/DDBJ databases">
        <authorList>
            <person name="Gilroy R."/>
        </authorList>
    </citation>
    <scope>NUCLEOTIDE SEQUENCE</scope>
    <source>
        <strain evidence="1">ChiGjej1B1-98</strain>
    </source>
</reference>
<sequence>MGNSPTRALKHPVRFAAFNDAGVGKENAGISRLSPLDDQGISAVAVSSSSAEIGSGLSTLEQGIVSSVNEFARAEGAVPGMALIDLIEALSAAPNA</sequence>
<organism evidence="1 2">
    <name type="scientific">Candidatus Agrococcus pullicola</name>
    <dbReference type="NCBI Taxonomy" id="2838429"/>
    <lineage>
        <taxon>Bacteria</taxon>
        <taxon>Bacillati</taxon>
        <taxon>Actinomycetota</taxon>
        <taxon>Actinomycetes</taxon>
        <taxon>Micrococcales</taxon>
        <taxon>Microbacteriaceae</taxon>
        <taxon>Agrococcus</taxon>
    </lineage>
</organism>
<evidence type="ECO:0000313" key="2">
    <source>
        <dbReference type="Proteomes" id="UP000824005"/>
    </source>
</evidence>
<gene>
    <name evidence="1" type="ORF">H9830_08145</name>
</gene>
<dbReference type="Proteomes" id="UP000824005">
    <property type="component" value="Unassembled WGS sequence"/>
</dbReference>
<accession>A0A9D2C9V4</accession>
<dbReference type="AlphaFoldDB" id="A0A9D2C9V4"/>
<proteinExistence type="predicted"/>
<comment type="caution">
    <text evidence="1">The sequence shown here is derived from an EMBL/GenBank/DDBJ whole genome shotgun (WGS) entry which is preliminary data.</text>
</comment>
<dbReference type="EMBL" id="DXDC01000240">
    <property type="protein sequence ID" value="HIY66229.1"/>
    <property type="molecule type" value="Genomic_DNA"/>
</dbReference>
<reference evidence="1" key="1">
    <citation type="journal article" date="2021" name="PeerJ">
        <title>Extensive microbial diversity within the chicken gut microbiome revealed by metagenomics and culture.</title>
        <authorList>
            <person name="Gilroy R."/>
            <person name="Ravi A."/>
            <person name="Getino M."/>
            <person name="Pursley I."/>
            <person name="Horton D.L."/>
            <person name="Alikhan N.F."/>
            <person name="Baker D."/>
            <person name="Gharbi K."/>
            <person name="Hall N."/>
            <person name="Watson M."/>
            <person name="Adriaenssens E.M."/>
            <person name="Foster-Nyarko E."/>
            <person name="Jarju S."/>
            <person name="Secka A."/>
            <person name="Antonio M."/>
            <person name="Oren A."/>
            <person name="Chaudhuri R.R."/>
            <person name="La Ragione R."/>
            <person name="Hildebrand F."/>
            <person name="Pallen M.J."/>
        </authorList>
    </citation>
    <scope>NUCLEOTIDE SEQUENCE</scope>
    <source>
        <strain evidence="1">ChiGjej1B1-98</strain>
    </source>
</reference>
<name>A0A9D2C9V4_9MICO</name>
<evidence type="ECO:0000313" key="1">
    <source>
        <dbReference type="EMBL" id="HIY66229.1"/>
    </source>
</evidence>